<dbReference type="STRING" id="362418.IW19_05125"/>
<dbReference type="InterPro" id="IPR029024">
    <property type="entry name" value="TerB-like"/>
</dbReference>
<proteinExistence type="predicted"/>
<evidence type="ECO:0000313" key="2">
    <source>
        <dbReference type="Proteomes" id="UP000028715"/>
    </source>
</evidence>
<accession>A0A085ZKI0</accession>
<gene>
    <name evidence="1" type="ORF">IW19_05125</name>
</gene>
<organism evidence="1 2">
    <name type="scientific">Flavobacterium reichenbachii</name>
    <dbReference type="NCBI Taxonomy" id="362418"/>
    <lineage>
        <taxon>Bacteria</taxon>
        <taxon>Pseudomonadati</taxon>
        <taxon>Bacteroidota</taxon>
        <taxon>Flavobacteriia</taxon>
        <taxon>Flavobacteriales</taxon>
        <taxon>Flavobacteriaceae</taxon>
        <taxon>Flavobacterium</taxon>
    </lineage>
</organism>
<sequence length="143" mass="16698">MSFSELFDNEFKQRNKGHFSAIVRVAFADGKINDEEQSFLDKLASRLEISEEEYKEILTDPWKHPINPPYLYAQRVERLYDLARMVHVDHHLGDQQEVMLKRMGLALGFTPGNVDYIVSKALNLVDKKVDLDTFSFEMENMNK</sequence>
<dbReference type="OrthoDB" id="981083at2"/>
<name>A0A085ZKI0_9FLAO</name>
<dbReference type="Proteomes" id="UP000028715">
    <property type="component" value="Unassembled WGS sequence"/>
</dbReference>
<dbReference type="SUPFAM" id="SSF158682">
    <property type="entry name" value="TerB-like"/>
    <property type="match status" value="1"/>
</dbReference>
<dbReference type="AlphaFoldDB" id="A0A085ZKI0"/>
<keyword evidence="2" id="KW-1185">Reference proteome</keyword>
<protein>
    <submittedName>
        <fullName evidence="1">Fructose 1,6-bisphosphatase</fullName>
    </submittedName>
</protein>
<dbReference type="RefSeq" id="WP_035681870.1">
    <property type="nucleotide sequence ID" value="NZ_JPRL01000001.1"/>
</dbReference>
<evidence type="ECO:0000313" key="1">
    <source>
        <dbReference type="EMBL" id="KFF04944.1"/>
    </source>
</evidence>
<dbReference type="EMBL" id="JPRL01000001">
    <property type="protein sequence ID" value="KFF04944.1"/>
    <property type="molecule type" value="Genomic_DNA"/>
</dbReference>
<dbReference type="eggNOG" id="COG4103">
    <property type="taxonomic scope" value="Bacteria"/>
</dbReference>
<dbReference type="Gene3D" id="1.10.3680.10">
    <property type="entry name" value="TerB-like"/>
    <property type="match status" value="1"/>
</dbReference>
<reference evidence="1 2" key="1">
    <citation type="submission" date="2014-07" db="EMBL/GenBank/DDBJ databases">
        <title>Genome of Flavobacterium reichenbachii LMG 25512.</title>
        <authorList>
            <person name="Stropko S.J."/>
            <person name="Pipes S.E."/>
            <person name="Newman J.D."/>
        </authorList>
    </citation>
    <scope>NUCLEOTIDE SEQUENCE [LARGE SCALE GENOMIC DNA]</scope>
    <source>
        <strain evidence="1 2">LMG 25512</strain>
    </source>
</reference>
<dbReference type="CDD" id="cd07177">
    <property type="entry name" value="terB_like"/>
    <property type="match status" value="1"/>
</dbReference>
<comment type="caution">
    <text evidence="1">The sequence shown here is derived from an EMBL/GenBank/DDBJ whole genome shotgun (WGS) entry which is preliminary data.</text>
</comment>